<protein>
    <submittedName>
        <fullName evidence="1">Uncharacterized protein</fullName>
    </submittedName>
</protein>
<keyword evidence="2" id="KW-1185">Reference proteome</keyword>
<dbReference type="Proteomes" id="UP000191901">
    <property type="component" value="Chromosome"/>
</dbReference>
<evidence type="ECO:0000313" key="2">
    <source>
        <dbReference type="Proteomes" id="UP000191901"/>
    </source>
</evidence>
<reference evidence="1 2" key="1">
    <citation type="journal article" date="2016" name="Biochim. Biophys. Acta">
        <title>Characterization of red-shifted phycobilisomes isolated from the chlorophyll f-containing cyanobacterium Halomicronema hongdechloris.</title>
        <authorList>
            <person name="Li Y."/>
            <person name="Lin Y."/>
            <person name="Garvey C.J."/>
            <person name="Birch D."/>
            <person name="Corkery R.W."/>
            <person name="Loughlin P.C."/>
            <person name="Scheer H."/>
            <person name="Willows R.D."/>
            <person name="Chen M."/>
        </authorList>
    </citation>
    <scope>NUCLEOTIDE SEQUENCE [LARGE SCALE GENOMIC DNA]</scope>
    <source>
        <strain evidence="1 2">C2206</strain>
    </source>
</reference>
<name>A0A1Z3HQL3_9CYAN</name>
<accession>A0A1Z3HQL3</accession>
<dbReference type="KEGG" id="hhg:XM38_035590"/>
<dbReference type="EMBL" id="CP021983">
    <property type="protein sequence ID" value="ASC72601.1"/>
    <property type="molecule type" value="Genomic_DNA"/>
</dbReference>
<organism evidence="1 2">
    <name type="scientific">Halomicronema hongdechloris C2206</name>
    <dbReference type="NCBI Taxonomy" id="1641165"/>
    <lineage>
        <taxon>Bacteria</taxon>
        <taxon>Bacillati</taxon>
        <taxon>Cyanobacteriota</taxon>
        <taxon>Cyanophyceae</taxon>
        <taxon>Nodosilineales</taxon>
        <taxon>Nodosilineaceae</taxon>
        <taxon>Halomicronema</taxon>
    </lineage>
</organism>
<dbReference type="AlphaFoldDB" id="A0A1Z3HQL3"/>
<gene>
    <name evidence="1" type="ORF">XM38_035590</name>
</gene>
<sequence>MANPYVAGNPVSGELFVGREEILRELEEL</sequence>
<evidence type="ECO:0000313" key="1">
    <source>
        <dbReference type="EMBL" id="ASC72601.1"/>
    </source>
</evidence>
<proteinExistence type="predicted"/>